<evidence type="ECO:0000313" key="9">
    <source>
        <dbReference type="Proteomes" id="UP000295135"/>
    </source>
</evidence>
<sequence length="229" mass="23969">MKILAFDTSTEWCSVALDLDGTLSSRAVLAGQRHSEWLLPMVQELLAEAGLVLTQLDALAIGQGPGSFTGLRIACGAAQGLAFGANLPVVPVITLEAMAAQALADSEFDGAVVCVDARMNEVYAAVYAKAPAGLAAQVAPGLFAPSAAPLPVAAGRYLGCGSGFAAYAEPLATRYGDRLAELRPERYPHAEWIARLAADKWRAGQAVVAEAVEPLYIRDKVALKTCERA</sequence>
<dbReference type="InterPro" id="IPR022496">
    <property type="entry name" value="T6A_TsaB"/>
</dbReference>
<evidence type="ECO:0000259" key="7">
    <source>
        <dbReference type="Pfam" id="PF00814"/>
    </source>
</evidence>
<comment type="subcellular location">
    <subcellularLocation>
        <location evidence="1">Cytoplasm</location>
    </subcellularLocation>
</comment>
<dbReference type="InterPro" id="IPR043129">
    <property type="entry name" value="ATPase_NBD"/>
</dbReference>
<gene>
    <name evidence="8" type="ORF">EDC61_11528</name>
</gene>
<dbReference type="InterPro" id="IPR000905">
    <property type="entry name" value="Gcp-like_dom"/>
</dbReference>
<comment type="similarity">
    <text evidence="2">Belongs to the KAE1 / TsaD family. TsaB subfamily.</text>
</comment>
<keyword evidence="9" id="KW-1185">Reference proteome</keyword>
<feature type="domain" description="Gcp-like" evidence="7">
    <location>
        <begin position="29"/>
        <end position="129"/>
    </location>
</feature>
<keyword evidence="5" id="KW-0819">tRNA processing</keyword>
<evidence type="ECO:0000256" key="6">
    <source>
        <dbReference type="ARBA" id="ARBA00032446"/>
    </source>
</evidence>
<proteinExistence type="inferred from homology"/>
<protein>
    <recommendedName>
        <fullName evidence="3">tRNA threonylcarbamoyladenosine biosynthesis protein TsaB</fullName>
    </recommendedName>
    <alternativeName>
        <fullName evidence="6">t(6)A37 threonylcarbamoyladenosine biosynthesis protein TsaB</fullName>
    </alternativeName>
</protein>
<evidence type="ECO:0000256" key="5">
    <source>
        <dbReference type="ARBA" id="ARBA00022694"/>
    </source>
</evidence>
<evidence type="ECO:0000256" key="1">
    <source>
        <dbReference type="ARBA" id="ARBA00004496"/>
    </source>
</evidence>
<accession>A0A4R3JWC8</accession>
<evidence type="ECO:0000313" key="8">
    <source>
        <dbReference type="EMBL" id="TCS70561.1"/>
    </source>
</evidence>
<dbReference type="CDD" id="cd24032">
    <property type="entry name" value="ASKHA_NBD_TsaB"/>
    <property type="match status" value="1"/>
</dbReference>
<evidence type="ECO:0000256" key="2">
    <source>
        <dbReference type="ARBA" id="ARBA00010493"/>
    </source>
</evidence>
<dbReference type="PANTHER" id="PTHR11735">
    <property type="entry name" value="TRNA N6-ADENOSINE THREONYLCARBAMOYLTRANSFERASE"/>
    <property type="match status" value="1"/>
</dbReference>
<dbReference type="Pfam" id="PF00814">
    <property type="entry name" value="TsaD"/>
    <property type="match status" value="1"/>
</dbReference>
<keyword evidence="4" id="KW-0963">Cytoplasm</keyword>
<dbReference type="Gene3D" id="3.30.420.40">
    <property type="match status" value="2"/>
</dbReference>
<dbReference type="PANTHER" id="PTHR11735:SF11">
    <property type="entry name" value="TRNA THREONYLCARBAMOYLADENOSINE BIOSYNTHESIS PROTEIN TSAB"/>
    <property type="match status" value="1"/>
</dbReference>
<reference evidence="8 9" key="1">
    <citation type="submission" date="2019-03" db="EMBL/GenBank/DDBJ databases">
        <title>Genomic Encyclopedia of Type Strains, Phase IV (KMG-IV): sequencing the most valuable type-strain genomes for metagenomic binning, comparative biology and taxonomic classification.</title>
        <authorList>
            <person name="Goeker M."/>
        </authorList>
    </citation>
    <scope>NUCLEOTIDE SEQUENCE [LARGE SCALE GENOMIC DNA]</scope>
    <source>
        <strain evidence="8 9">DSM 103923</strain>
    </source>
</reference>
<dbReference type="Proteomes" id="UP000295135">
    <property type="component" value="Unassembled WGS sequence"/>
</dbReference>
<comment type="caution">
    <text evidence="8">The sequence shown here is derived from an EMBL/GenBank/DDBJ whole genome shotgun (WGS) entry which is preliminary data.</text>
</comment>
<name>A0A4R3JWC8_9PROT</name>
<evidence type="ECO:0000256" key="4">
    <source>
        <dbReference type="ARBA" id="ARBA00022490"/>
    </source>
</evidence>
<dbReference type="GO" id="GO:0002949">
    <property type="term" value="P:tRNA threonylcarbamoyladenosine modification"/>
    <property type="evidence" value="ECO:0007669"/>
    <property type="project" value="InterPro"/>
</dbReference>
<dbReference type="FunFam" id="3.30.420.40:FF:000097">
    <property type="entry name" value="tRNA threonylcarbamoyladenosine biosynthesis protein TsaB"/>
    <property type="match status" value="1"/>
</dbReference>
<dbReference type="RefSeq" id="WP_126461482.1">
    <property type="nucleotide sequence ID" value="NZ_AP018721.1"/>
</dbReference>
<dbReference type="SUPFAM" id="SSF53067">
    <property type="entry name" value="Actin-like ATPase domain"/>
    <property type="match status" value="2"/>
</dbReference>
<evidence type="ECO:0000256" key="3">
    <source>
        <dbReference type="ARBA" id="ARBA00019012"/>
    </source>
</evidence>
<dbReference type="NCBIfam" id="TIGR03725">
    <property type="entry name" value="T6A_YeaZ"/>
    <property type="match status" value="1"/>
</dbReference>
<organism evidence="8 9">
    <name type="scientific">Sulfuritortus calidifontis</name>
    <dbReference type="NCBI Taxonomy" id="1914471"/>
    <lineage>
        <taxon>Bacteria</taxon>
        <taxon>Pseudomonadati</taxon>
        <taxon>Pseudomonadota</taxon>
        <taxon>Betaproteobacteria</taxon>
        <taxon>Nitrosomonadales</taxon>
        <taxon>Thiobacillaceae</taxon>
        <taxon>Sulfuritortus</taxon>
    </lineage>
</organism>
<dbReference type="EMBL" id="SLZY01000015">
    <property type="protein sequence ID" value="TCS70561.1"/>
    <property type="molecule type" value="Genomic_DNA"/>
</dbReference>
<dbReference type="AlphaFoldDB" id="A0A4R3JWC8"/>
<dbReference type="GO" id="GO:0005829">
    <property type="term" value="C:cytosol"/>
    <property type="evidence" value="ECO:0007669"/>
    <property type="project" value="TreeGrafter"/>
</dbReference>
<dbReference type="OrthoDB" id="9809995at2"/>